<gene>
    <name evidence="2" type="ORF">Pma05_16140</name>
</gene>
<comment type="caution">
    <text evidence="2">The sequence shown here is derived from an EMBL/GenBank/DDBJ whole genome shotgun (WGS) entry which is preliminary data.</text>
</comment>
<evidence type="ECO:0000256" key="1">
    <source>
        <dbReference type="SAM" id="MobiDB-lite"/>
    </source>
</evidence>
<keyword evidence="3" id="KW-1185">Reference proteome</keyword>
<dbReference type="Proteomes" id="UP000621500">
    <property type="component" value="Unassembled WGS sequence"/>
</dbReference>
<feature type="region of interest" description="Disordered" evidence="1">
    <location>
        <begin position="1"/>
        <end position="106"/>
    </location>
</feature>
<name>A0ABQ4ELF6_9ACTN</name>
<accession>A0ABQ4ELF6</accession>
<evidence type="ECO:0000313" key="2">
    <source>
        <dbReference type="EMBL" id="GIG95041.1"/>
    </source>
</evidence>
<protein>
    <submittedName>
        <fullName evidence="2">Uncharacterized protein</fullName>
    </submittedName>
</protein>
<organism evidence="2 3">
    <name type="scientific">Plantactinospora mayteni</name>
    <dbReference type="NCBI Taxonomy" id="566021"/>
    <lineage>
        <taxon>Bacteria</taxon>
        <taxon>Bacillati</taxon>
        <taxon>Actinomycetota</taxon>
        <taxon>Actinomycetes</taxon>
        <taxon>Micromonosporales</taxon>
        <taxon>Micromonosporaceae</taxon>
        <taxon>Plantactinospora</taxon>
    </lineage>
</organism>
<sequence length="106" mass="11513">MLARSGQGQREQEYQTGHCGGGPGPLPGRRPAADGGRRDRQREHQGEYAERLHHRERPVRQRGDVQGGTRAVARHRQPPAGPAQDGAEIAPPCVPRRSGLGGEPFL</sequence>
<feature type="compositionally biased region" description="Basic and acidic residues" evidence="1">
    <location>
        <begin position="31"/>
        <end position="63"/>
    </location>
</feature>
<reference evidence="2 3" key="1">
    <citation type="submission" date="2021-01" db="EMBL/GenBank/DDBJ databases">
        <title>Whole genome shotgun sequence of Plantactinospora mayteni NBRC 109088.</title>
        <authorList>
            <person name="Komaki H."/>
            <person name="Tamura T."/>
        </authorList>
    </citation>
    <scope>NUCLEOTIDE SEQUENCE [LARGE SCALE GENOMIC DNA]</scope>
    <source>
        <strain evidence="2 3">NBRC 109088</strain>
    </source>
</reference>
<evidence type="ECO:0000313" key="3">
    <source>
        <dbReference type="Proteomes" id="UP000621500"/>
    </source>
</evidence>
<dbReference type="EMBL" id="BONX01000008">
    <property type="protein sequence ID" value="GIG95041.1"/>
    <property type="molecule type" value="Genomic_DNA"/>
</dbReference>
<proteinExistence type="predicted"/>